<organism evidence="1 2">
    <name type="scientific">Candidatus Taylorbacteria bacterium RIFCSPHIGHO2_12_FULL_45_16</name>
    <dbReference type="NCBI Taxonomy" id="1802315"/>
    <lineage>
        <taxon>Bacteria</taxon>
        <taxon>Candidatus Tayloriibacteriota</taxon>
    </lineage>
</organism>
<protein>
    <recommendedName>
        <fullName evidence="3">Dihydrodipicolinate reductase C-terminal domain-containing protein</fullName>
    </recommendedName>
</protein>
<evidence type="ECO:0008006" key="3">
    <source>
        <dbReference type="Google" id="ProtNLM"/>
    </source>
</evidence>
<proteinExistence type="predicted"/>
<accession>A0A1G2MZ03</accession>
<evidence type="ECO:0000313" key="2">
    <source>
        <dbReference type="Proteomes" id="UP000178089"/>
    </source>
</evidence>
<gene>
    <name evidence="1" type="ORF">A3F51_00590</name>
</gene>
<sequence length="247" mass="26951">MSTTSHLIIAGRIGTDETGKKRGEMARELCEMCIGEQLPHTRVDGAPFTFTDFPLNSHVLYLGNSPGFPLVLEECQKRNFPLIIASSDSKIEVPADVTIPVIKAKNLGLLILALFEVLPRLGQIAQSLGARSLCAEAHQQDKTSPPGTMLKIAAMFGIPQELVGSLRNNLLAELLLDIPSSNTNAFGHHVLVSEALGVRMKIEFQTLGRSAYFYGLQLIRGEIEKRGPQLLAGIYEAHKLVFPPDLV</sequence>
<name>A0A1G2MZ03_9BACT</name>
<comment type="caution">
    <text evidence="1">The sequence shown here is derived from an EMBL/GenBank/DDBJ whole genome shotgun (WGS) entry which is preliminary data.</text>
</comment>
<dbReference type="AlphaFoldDB" id="A0A1G2MZ03"/>
<reference evidence="1 2" key="1">
    <citation type="journal article" date="2016" name="Nat. Commun.">
        <title>Thousands of microbial genomes shed light on interconnected biogeochemical processes in an aquifer system.</title>
        <authorList>
            <person name="Anantharaman K."/>
            <person name="Brown C.T."/>
            <person name="Hug L.A."/>
            <person name="Sharon I."/>
            <person name="Castelle C.J."/>
            <person name="Probst A.J."/>
            <person name="Thomas B.C."/>
            <person name="Singh A."/>
            <person name="Wilkins M.J."/>
            <person name="Karaoz U."/>
            <person name="Brodie E.L."/>
            <person name="Williams K.H."/>
            <person name="Hubbard S.S."/>
            <person name="Banfield J.F."/>
        </authorList>
    </citation>
    <scope>NUCLEOTIDE SEQUENCE [LARGE SCALE GENOMIC DNA]</scope>
</reference>
<dbReference type="EMBL" id="MHRT01000005">
    <property type="protein sequence ID" value="OHA29106.1"/>
    <property type="molecule type" value="Genomic_DNA"/>
</dbReference>
<dbReference type="Proteomes" id="UP000178089">
    <property type="component" value="Unassembled WGS sequence"/>
</dbReference>
<evidence type="ECO:0000313" key="1">
    <source>
        <dbReference type="EMBL" id="OHA29106.1"/>
    </source>
</evidence>